<protein>
    <recommendedName>
        <fullName evidence="3">Outer membrane protein beta-barrel domain-containing protein</fullName>
    </recommendedName>
</protein>
<reference evidence="1" key="2">
    <citation type="submission" date="2020-09" db="EMBL/GenBank/DDBJ databases">
        <authorList>
            <person name="Sun Q."/>
            <person name="Ohkuma M."/>
        </authorList>
    </citation>
    <scope>NUCLEOTIDE SEQUENCE</scope>
    <source>
        <strain evidence="1">JCM 12862</strain>
    </source>
</reference>
<dbReference type="RefSeq" id="WP_188653840.1">
    <property type="nucleotide sequence ID" value="NZ_BMNR01000006.1"/>
</dbReference>
<organism evidence="1 2">
    <name type="scientific">Yeosuana aromativorans</name>
    <dbReference type="NCBI Taxonomy" id="288019"/>
    <lineage>
        <taxon>Bacteria</taxon>
        <taxon>Pseudomonadati</taxon>
        <taxon>Bacteroidota</taxon>
        <taxon>Flavobacteriia</taxon>
        <taxon>Flavobacteriales</taxon>
        <taxon>Flavobacteriaceae</taxon>
        <taxon>Yeosuana</taxon>
    </lineage>
</organism>
<name>A0A8J3BQ26_9FLAO</name>
<proteinExistence type="predicted"/>
<sequence>MKNKELILLVAICICFVTTGFSQHANYHIRNGIGISAAVTKFDIITNNFTTKQEDGFLGGLLATVDIPNRWYNMSFGMQLSQNNIGVLARPNAISTEDVFVDYKLLTAQIALLGHIKIIEDYLTIDGGPMLQYNGKMELKDNSKESYFINNYNTLLAKDISSISQFNVNGAIGASAGFGFFRLKAQYIYGFTNILSKLNSQSLDTNGSEGSFKGHQSMLALGAMIVF</sequence>
<evidence type="ECO:0000313" key="1">
    <source>
        <dbReference type="EMBL" id="GGK30512.1"/>
    </source>
</evidence>
<evidence type="ECO:0008006" key="3">
    <source>
        <dbReference type="Google" id="ProtNLM"/>
    </source>
</evidence>
<dbReference type="Proteomes" id="UP000612329">
    <property type="component" value="Unassembled WGS sequence"/>
</dbReference>
<reference evidence="1" key="1">
    <citation type="journal article" date="2014" name="Int. J. Syst. Evol. Microbiol.">
        <title>Complete genome sequence of Corynebacterium casei LMG S-19264T (=DSM 44701T), isolated from a smear-ripened cheese.</title>
        <authorList>
            <consortium name="US DOE Joint Genome Institute (JGI-PGF)"/>
            <person name="Walter F."/>
            <person name="Albersmeier A."/>
            <person name="Kalinowski J."/>
            <person name="Ruckert C."/>
        </authorList>
    </citation>
    <scope>NUCLEOTIDE SEQUENCE</scope>
    <source>
        <strain evidence="1">JCM 12862</strain>
    </source>
</reference>
<keyword evidence="2" id="KW-1185">Reference proteome</keyword>
<accession>A0A8J3BQ26</accession>
<dbReference type="AlphaFoldDB" id="A0A8J3BQ26"/>
<evidence type="ECO:0000313" key="2">
    <source>
        <dbReference type="Proteomes" id="UP000612329"/>
    </source>
</evidence>
<gene>
    <name evidence="1" type="ORF">GCM10007962_26030</name>
</gene>
<comment type="caution">
    <text evidence="1">The sequence shown here is derived from an EMBL/GenBank/DDBJ whole genome shotgun (WGS) entry which is preliminary data.</text>
</comment>
<dbReference type="EMBL" id="BMNR01000006">
    <property type="protein sequence ID" value="GGK30512.1"/>
    <property type="molecule type" value="Genomic_DNA"/>
</dbReference>